<dbReference type="EMBL" id="CP130612">
    <property type="protein sequence ID" value="WKW11076.1"/>
    <property type="molecule type" value="Genomic_DNA"/>
</dbReference>
<proteinExistence type="predicted"/>
<organism evidence="2 3">
    <name type="scientific">Pseudogemmatithrix spongiicola</name>
    <dbReference type="NCBI Taxonomy" id="3062599"/>
    <lineage>
        <taxon>Bacteria</taxon>
        <taxon>Pseudomonadati</taxon>
        <taxon>Gemmatimonadota</taxon>
        <taxon>Gemmatimonadia</taxon>
        <taxon>Gemmatimonadales</taxon>
        <taxon>Gemmatimonadaceae</taxon>
        <taxon>Pseudogemmatithrix</taxon>
    </lineage>
</organism>
<accession>A0AA49JSD5</accession>
<dbReference type="Proteomes" id="UP001229955">
    <property type="component" value="Chromosome"/>
</dbReference>
<evidence type="ECO:0000313" key="1">
    <source>
        <dbReference type="EMBL" id="WKW11076.1"/>
    </source>
</evidence>
<keyword evidence="3" id="KW-1185">Reference proteome</keyword>
<sequence>MSPQDQLHTRGRGHSSPAARYFLPLVCAVLVIGCARETQDAPPNDRRTIVAEAGAGADPTLCAMLPDTAVELLSARPDENDLPLTRIELDPACPRATVLFTAGAHIQRTYRVPMKAGQLLVARVRGESGPVALNFDFPAAIKPDSSNFGYSVVDSIRVTEDRDVSIRVALIPRAKEAARASRVLLTVLARP</sequence>
<gene>
    <name evidence="1" type="ORF">Strain138_000311</name>
    <name evidence="2" type="ORF">Strain318_000311</name>
</gene>
<dbReference type="EMBL" id="CP130613">
    <property type="protein sequence ID" value="WKW13986.1"/>
    <property type="molecule type" value="Genomic_DNA"/>
</dbReference>
<accession>A0AA49JXW4</accession>
<dbReference type="AlphaFoldDB" id="A0AA49JXW4"/>
<evidence type="ECO:0000313" key="3">
    <source>
        <dbReference type="Proteomes" id="UP001229955"/>
    </source>
</evidence>
<dbReference type="KEGG" id="pspc:Strain318_000311"/>
<dbReference type="RefSeq" id="WP_367886779.1">
    <property type="nucleotide sequence ID" value="NZ_CP130612.1"/>
</dbReference>
<name>A0AA49JXW4_9BACT</name>
<protein>
    <submittedName>
        <fullName evidence="2">Uncharacterized protein</fullName>
    </submittedName>
</protein>
<reference evidence="2" key="1">
    <citation type="submission" date="2023-07" db="EMBL/GenBank/DDBJ databases">
        <authorList>
            <person name="Haufschild T."/>
            <person name="Kallscheuer N."/>
            <person name="Hammer J."/>
            <person name="Kohn T."/>
            <person name="Kabuu M."/>
            <person name="Jogler M."/>
            <person name="Wohfarth N."/>
            <person name="Heuer A."/>
            <person name="Rohde M."/>
            <person name="van Teeseling M.C.F."/>
            <person name="Jogler C."/>
        </authorList>
    </citation>
    <scope>NUCLEOTIDE SEQUENCE</scope>
    <source>
        <strain evidence="1">Strain 138</strain>
        <strain evidence="2">Strain 318</strain>
    </source>
</reference>
<evidence type="ECO:0000313" key="2">
    <source>
        <dbReference type="EMBL" id="WKW13986.1"/>
    </source>
</evidence>